<dbReference type="SMART" id="SM00342">
    <property type="entry name" value="HTH_ARAC"/>
    <property type="match status" value="1"/>
</dbReference>
<dbReference type="EMBL" id="JAPNTZ010000033">
    <property type="protein sequence ID" value="MCY1145759.1"/>
    <property type="molecule type" value="Genomic_DNA"/>
</dbReference>
<dbReference type="InterPro" id="IPR018060">
    <property type="entry name" value="HTH_AraC"/>
</dbReference>
<dbReference type="PROSITE" id="PS01124">
    <property type="entry name" value="HTH_ARAC_FAMILY_2"/>
    <property type="match status" value="1"/>
</dbReference>
<name>A0ABT4BGX0_9ACTN</name>
<organism evidence="5 6">
    <name type="scientific">Paractinoplanes pyxinae</name>
    <dbReference type="NCBI Taxonomy" id="2997416"/>
    <lineage>
        <taxon>Bacteria</taxon>
        <taxon>Bacillati</taxon>
        <taxon>Actinomycetota</taxon>
        <taxon>Actinomycetes</taxon>
        <taxon>Micromonosporales</taxon>
        <taxon>Micromonosporaceae</taxon>
        <taxon>Paractinoplanes</taxon>
    </lineage>
</organism>
<dbReference type="RefSeq" id="WP_267570376.1">
    <property type="nucleotide sequence ID" value="NZ_JAPNTZ010000033.1"/>
</dbReference>
<accession>A0ABT4BGX0</accession>
<keyword evidence="6" id="KW-1185">Reference proteome</keyword>
<proteinExistence type="predicted"/>
<dbReference type="Gene3D" id="1.10.10.60">
    <property type="entry name" value="Homeodomain-like"/>
    <property type="match status" value="1"/>
</dbReference>
<evidence type="ECO:0000259" key="4">
    <source>
        <dbReference type="PROSITE" id="PS01124"/>
    </source>
</evidence>
<evidence type="ECO:0000256" key="2">
    <source>
        <dbReference type="ARBA" id="ARBA00023125"/>
    </source>
</evidence>
<reference evidence="5" key="1">
    <citation type="submission" date="2022-11" db="EMBL/GenBank/DDBJ databases">
        <authorList>
            <person name="Somphong A."/>
            <person name="Phongsopitanun W."/>
        </authorList>
    </citation>
    <scope>NUCLEOTIDE SEQUENCE</scope>
    <source>
        <strain evidence="5">Pm04-4</strain>
    </source>
</reference>
<feature type="domain" description="HTH araC/xylS-type" evidence="4">
    <location>
        <begin position="212"/>
        <end position="313"/>
    </location>
</feature>
<comment type="caution">
    <text evidence="5">The sequence shown here is derived from an EMBL/GenBank/DDBJ whole genome shotgun (WGS) entry which is preliminary data.</text>
</comment>
<evidence type="ECO:0000313" key="6">
    <source>
        <dbReference type="Proteomes" id="UP001151002"/>
    </source>
</evidence>
<dbReference type="Pfam" id="PF12833">
    <property type="entry name" value="HTH_18"/>
    <property type="match status" value="1"/>
</dbReference>
<keyword evidence="1" id="KW-0805">Transcription regulation</keyword>
<evidence type="ECO:0000313" key="5">
    <source>
        <dbReference type="EMBL" id="MCY1145759.1"/>
    </source>
</evidence>
<keyword evidence="3" id="KW-0804">Transcription</keyword>
<evidence type="ECO:0000256" key="3">
    <source>
        <dbReference type="ARBA" id="ARBA00023163"/>
    </source>
</evidence>
<dbReference type="Proteomes" id="UP001151002">
    <property type="component" value="Unassembled WGS sequence"/>
</dbReference>
<sequence>MRIELDTDDLDVACRALTDAYEGLRLAVAGDCHRLRLVRGRLGPVELRRTTFTMAVTGEGQPICRLGFARLRRGSVAHAEGGGFTGHEAGDVFLIAQPDEPYKVMADAPDVETVFIDQALLAEVSDSRSSCKPEPVRFTGRLPVSRRAAGLWRNAHAHVRDIVVDQSAADQPLLAGAAVRMLAATALSVFPNTGLRQPTVVDSRDAHSAALARALLFVDDNAHRDISEADIAGAARVSIRSLRLAFERHPGVTVADHLRRVRLALAHRDLSAADPTVTTVAAIAARWGFADEHKFDLLHRMAYGVAPDAVIPHD</sequence>
<protein>
    <submittedName>
        <fullName evidence="5">Helix-turn-helix domain-containing protein</fullName>
    </submittedName>
</protein>
<evidence type="ECO:0000256" key="1">
    <source>
        <dbReference type="ARBA" id="ARBA00023015"/>
    </source>
</evidence>
<dbReference type="InterPro" id="IPR050204">
    <property type="entry name" value="AraC_XylS_family_regulators"/>
</dbReference>
<dbReference type="PANTHER" id="PTHR46796">
    <property type="entry name" value="HTH-TYPE TRANSCRIPTIONAL ACTIVATOR RHAS-RELATED"/>
    <property type="match status" value="1"/>
</dbReference>
<keyword evidence="2" id="KW-0238">DNA-binding</keyword>
<gene>
    <name evidence="5" type="ORF">OWR29_47840</name>
</gene>
<dbReference type="PANTHER" id="PTHR46796:SF12">
    <property type="entry name" value="HTH-TYPE DNA-BINDING TRANSCRIPTIONAL ACTIVATOR EUTR"/>
    <property type="match status" value="1"/>
</dbReference>